<organism evidence="4 5">
    <name type="scientific">Planomonospora venezuelensis</name>
    <dbReference type="NCBI Taxonomy" id="1999"/>
    <lineage>
        <taxon>Bacteria</taxon>
        <taxon>Bacillati</taxon>
        <taxon>Actinomycetota</taxon>
        <taxon>Actinomycetes</taxon>
        <taxon>Streptosporangiales</taxon>
        <taxon>Streptosporangiaceae</taxon>
        <taxon>Planomonospora</taxon>
    </lineage>
</organism>
<evidence type="ECO:0000256" key="2">
    <source>
        <dbReference type="SAM" id="Phobius"/>
    </source>
</evidence>
<dbReference type="SMART" id="SM00267">
    <property type="entry name" value="GGDEF"/>
    <property type="match status" value="1"/>
</dbReference>
<dbReference type="AlphaFoldDB" id="A0A841D266"/>
<proteinExistence type="predicted"/>
<name>A0A841D266_PLAVE</name>
<dbReference type="PANTHER" id="PTHR45138:SF24">
    <property type="entry name" value="DIGUANYLATE CYCLASE DGCC-RELATED"/>
    <property type="match status" value="1"/>
</dbReference>
<sequence length="485" mass="51318">MNGSRAWRAYLLAGAAGMAVFVLLPYGMPRDVACVLGGLAAVTAMLCSVARRRGGAVLPWTLLLLGQLAMTAGDALWVYYQHVAGTDPFPSAADGFYLLEYPLVAAALFTLVRRRRPSGDREAWLDGAIVAVGLALPYWVLLGPDPGGHDSVLTRVITLGYPVGDMLLLAGLAVVLTVTGARTPALRMIVAALGFLLAGDVLFVLVDDPAGLALPVDVLPYLLSYLLWGAAALHPSAADLLRAGTEPVTFLTPRRLLVLTAVVLLAPGTLIVQLALGFELDSWAVAIASVLLFLLVVARMAGMLRRLEEQARRLDEIARTDTLTGLPNRRTMDAQLAREYERAARDAVPLTLALIDLDRFKRFNDTHGHQAGDALLSGAATAWSLALGGGDMLARYGGEEFVLLMPGRDPDGAEHLLAALRAATPQGQTFSAGLALWDGRETPLELLNRADTALYAAKEAGRGRTERAAPGGGRLSGAPVRDAAG</sequence>
<feature type="domain" description="GGDEF" evidence="3">
    <location>
        <begin position="348"/>
        <end position="470"/>
    </location>
</feature>
<feature type="transmembrane region" description="Helical" evidence="2">
    <location>
        <begin position="256"/>
        <end position="276"/>
    </location>
</feature>
<dbReference type="InterPro" id="IPR050469">
    <property type="entry name" value="Diguanylate_Cyclase"/>
</dbReference>
<dbReference type="FunFam" id="3.30.70.270:FF:000001">
    <property type="entry name" value="Diguanylate cyclase domain protein"/>
    <property type="match status" value="1"/>
</dbReference>
<dbReference type="GO" id="GO:0043709">
    <property type="term" value="P:cell adhesion involved in single-species biofilm formation"/>
    <property type="evidence" value="ECO:0007669"/>
    <property type="project" value="TreeGrafter"/>
</dbReference>
<feature type="transmembrane region" description="Helical" evidence="2">
    <location>
        <begin position="123"/>
        <end position="141"/>
    </location>
</feature>
<dbReference type="GO" id="GO:1902201">
    <property type="term" value="P:negative regulation of bacterial-type flagellum-dependent cell motility"/>
    <property type="evidence" value="ECO:0007669"/>
    <property type="project" value="TreeGrafter"/>
</dbReference>
<dbReference type="Pfam" id="PF00990">
    <property type="entry name" value="GGDEF"/>
    <property type="match status" value="1"/>
</dbReference>
<evidence type="ECO:0000313" key="4">
    <source>
        <dbReference type="EMBL" id="MBB5963579.1"/>
    </source>
</evidence>
<dbReference type="NCBIfam" id="TIGR00254">
    <property type="entry name" value="GGDEF"/>
    <property type="match status" value="1"/>
</dbReference>
<dbReference type="InterPro" id="IPR000160">
    <property type="entry name" value="GGDEF_dom"/>
</dbReference>
<comment type="caution">
    <text evidence="4">The sequence shown here is derived from an EMBL/GenBank/DDBJ whole genome shotgun (WGS) entry which is preliminary data.</text>
</comment>
<dbReference type="SUPFAM" id="SSF55073">
    <property type="entry name" value="Nucleotide cyclase"/>
    <property type="match status" value="1"/>
</dbReference>
<feature type="transmembrane region" description="Helical" evidence="2">
    <location>
        <begin position="7"/>
        <end position="26"/>
    </location>
</feature>
<feature type="region of interest" description="Disordered" evidence="1">
    <location>
        <begin position="460"/>
        <end position="485"/>
    </location>
</feature>
<dbReference type="Gene3D" id="3.30.70.270">
    <property type="match status" value="1"/>
</dbReference>
<evidence type="ECO:0000313" key="5">
    <source>
        <dbReference type="Proteomes" id="UP000562352"/>
    </source>
</evidence>
<feature type="transmembrane region" description="Helical" evidence="2">
    <location>
        <begin position="218"/>
        <end position="235"/>
    </location>
</feature>
<protein>
    <submittedName>
        <fullName evidence="4">Diguanylate cyclase (GGDEF)-like protein</fullName>
    </submittedName>
</protein>
<dbReference type="EMBL" id="JACHJJ010000008">
    <property type="protein sequence ID" value="MBB5963579.1"/>
    <property type="molecule type" value="Genomic_DNA"/>
</dbReference>
<dbReference type="PANTHER" id="PTHR45138">
    <property type="entry name" value="REGULATORY COMPONENTS OF SENSORY TRANSDUCTION SYSTEM"/>
    <property type="match status" value="1"/>
</dbReference>
<dbReference type="GO" id="GO:0052621">
    <property type="term" value="F:diguanylate cyclase activity"/>
    <property type="evidence" value="ECO:0007669"/>
    <property type="project" value="TreeGrafter"/>
</dbReference>
<feature type="transmembrane region" description="Helical" evidence="2">
    <location>
        <begin position="32"/>
        <end position="50"/>
    </location>
</feature>
<dbReference type="InterPro" id="IPR043128">
    <property type="entry name" value="Rev_trsase/Diguanyl_cyclase"/>
</dbReference>
<dbReference type="Proteomes" id="UP000562352">
    <property type="component" value="Unassembled WGS sequence"/>
</dbReference>
<keyword evidence="2" id="KW-0812">Transmembrane</keyword>
<feature type="transmembrane region" description="Helical" evidence="2">
    <location>
        <begin position="161"/>
        <end position="181"/>
    </location>
</feature>
<keyword evidence="2" id="KW-0472">Membrane</keyword>
<dbReference type="RefSeq" id="WP_184941823.1">
    <property type="nucleotide sequence ID" value="NZ_BAAAWZ010000001.1"/>
</dbReference>
<feature type="transmembrane region" description="Helical" evidence="2">
    <location>
        <begin position="92"/>
        <end position="111"/>
    </location>
</feature>
<dbReference type="PROSITE" id="PS50887">
    <property type="entry name" value="GGDEF"/>
    <property type="match status" value="1"/>
</dbReference>
<dbReference type="InterPro" id="IPR029787">
    <property type="entry name" value="Nucleotide_cyclase"/>
</dbReference>
<feature type="transmembrane region" description="Helical" evidence="2">
    <location>
        <begin position="57"/>
        <end position="80"/>
    </location>
</feature>
<gene>
    <name evidence="4" type="ORF">FHS22_002859</name>
</gene>
<feature type="transmembrane region" description="Helical" evidence="2">
    <location>
        <begin position="282"/>
        <end position="304"/>
    </location>
</feature>
<reference evidence="4 5" key="1">
    <citation type="submission" date="2020-08" db="EMBL/GenBank/DDBJ databases">
        <title>Genomic Encyclopedia of Type Strains, Phase III (KMG-III): the genomes of soil and plant-associated and newly described type strains.</title>
        <authorList>
            <person name="Whitman W."/>
        </authorList>
    </citation>
    <scope>NUCLEOTIDE SEQUENCE [LARGE SCALE GENOMIC DNA]</scope>
    <source>
        <strain evidence="4 5">CECT 3303</strain>
    </source>
</reference>
<accession>A0A841D266</accession>
<dbReference type="CDD" id="cd01949">
    <property type="entry name" value="GGDEF"/>
    <property type="match status" value="1"/>
</dbReference>
<evidence type="ECO:0000256" key="1">
    <source>
        <dbReference type="SAM" id="MobiDB-lite"/>
    </source>
</evidence>
<keyword evidence="2" id="KW-1133">Transmembrane helix</keyword>
<dbReference type="GO" id="GO:0005886">
    <property type="term" value="C:plasma membrane"/>
    <property type="evidence" value="ECO:0007669"/>
    <property type="project" value="TreeGrafter"/>
</dbReference>
<feature type="transmembrane region" description="Helical" evidence="2">
    <location>
        <begin position="188"/>
        <end position="206"/>
    </location>
</feature>
<keyword evidence="5" id="KW-1185">Reference proteome</keyword>
<evidence type="ECO:0000259" key="3">
    <source>
        <dbReference type="PROSITE" id="PS50887"/>
    </source>
</evidence>